<dbReference type="GO" id="GO:0006508">
    <property type="term" value="P:proteolysis"/>
    <property type="evidence" value="ECO:0007669"/>
    <property type="project" value="InterPro"/>
</dbReference>
<dbReference type="EMBL" id="FZNS01000003">
    <property type="protein sequence ID" value="SNR50068.1"/>
    <property type="molecule type" value="Genomic_DNA"/>
</dbReference>
<proteinExistence type="predicted"/>
<name>A0A238WUJ6_9BACT</name>
<dbReference type="AlphaFoldDB" id="A0A238WUJ6"/>
<reference evidence="2" key="1">
    <citation type="submission" date="2017-06" db="EMBL/GenBank/DDBJ databases">
        <authorList>
            <person name="Varghese N."/>
            <person name="Submissions S."/>
        </authorList>
    </citation>
    <scope>NUCLEOTIDE SEQUENCE [LARGE SCALE GENOMIC DNA]</scope>
    <source>
        <strain evidence="2">DSM 28041</strain>
    </source>
</reference>
<dbReference type="Proteomes" id="UP000198310">
    <property type="component" value="Unassembled WGS sequence"/>
</dbReference>
<dbReference type="PROSITE" id="PS00141">
    <property type="entry name" value="ASP_PROTEASE"/>
    <property type="match status" value="1"/>
</dbReference>
<dbReference type="RefSeq" id="WP_089332201.1">
    <property type="nucleotide sequence ID" value="NZ_FZNS01000003.1"/>
</dbReference>
<evidence type="ECO:0000313" key="2">
    <source>
        <dbReference type="Proteomes" id="UP000198310"/>
    </source>
</evidence>
<dbReference type="InterPro" id="IPR001969">
    <property type="entry name" value="Aspartic_peptidase_AS"/>
</dbReference>
<accession>A0A238WUJ6</accession>
<organism evidence="1 2">
    <name type="scientific">Hymenobacter mucosus</name>
    <dbReference type="NCBI Taxonomy" id="1411120"/>
    <lineage>
        <taxon>Bacteria</taxon>
        <taxon>Pseudomonadati</taxon>
        <taxon>Bacteroidota</taxon>
        <taxon>Cytophagia</taxon>
        <taxon>Cytophagales</taxon>
        <taxon>Hymenobacteraceae</taxon>
        <taxon>Hymenobacter</taxon>
    </lineage>
</organism>
<dbReference type="GO" id="GO:0004190">
    <property type="term" value="F:aspartic-type endopeptidase activity"/>
    <property type="evidence" value="ECO:0007669"/>
    <property type="project" value="InterPro"/>
</dbReference>
<evidence type="ECO:0008006" key="3">
    <source>
        <dbReference type="Google" id="ProtNLM"/>
    </source>
</evidence>
<keyword evidence="2" id="KW-1185">Reference proteome</keyword>
<sequence>MKLFRNILLVVLALLLVSGIGGYFYMRKKFEPGVNQLSVTGLPATCTFVWKADSTAQPVVAHAALLVPARLPGCPRTCYFQFDTGAPTSILYARSLAALRGRYPATTQTLLPQADTVRNFQFGLGSGSVQARKIKVLDYGRSTLPADSTEPFIIGTLGTDALEGRVLVLNYSTRQFSLRADVPTSLTSQTVFVPLDFASRRVMLNAAVQGKPRQLLFDSGSSAFALLTSRATWEQMAQPQARVRHAAVNSLGTTLTAHTVATAATLGLGQVAVPLHTVTYIEGTSFMQSALMRFSGMGGMLGNEPFAERTIVLDVRGGRFGLVHQ</sequence>
<evidence type="ECO:0000313" key="1">
    <source>
        <dbReference type="EMBL" id="SNR50068.1"/>
    </source>
</evidence>
<gene>
    <name evidence="1" type="ORF">SAMN06269173_10399</name>
</gene>
<protein>
    <recommendedName>
        <fullName evidence="3">Aspartyl protease</fullName>
    </recommendedName>
</protein>